<keyword evidence="3" id="KW-0963">Cytoplasm</keyword>
<dbReference type="UniPathway" id="UPA00241">
    <property type="reaction ID" value="UER00356"/>
</dbReference>
<dbReference type="SUPFAM" id="SSF52540">
    <property type="entry name" value="P-loop containing nucleoside triphosphate hydrolases"/>
    <property type="match status" value="1"/>
</dbReference>
<dbReference type="InterPro" id="IPR001977">
    <property type="entry name" value="Depp_CoAkinase"/>
</dbReference>
<comment type="function">
    <text evidence="3">Catalyzes the phosphorylation of the 3'-hydroxyl group of dephosphocoenzyme A to form coenzyme A.</text>
</comment>
<comment type="similarity">
    <text evidence="3">Belongs to the CoaE family.</text>
</comment>
<name>A0A1F4Q0H8_UNCSA</name>
<keyword evidence="3" id="KW-0808">Transferase</keyword>
<comment type="caution">
    <text evidence="5">The sequence shown here is derived from an EMBL/GenBank/DDBJ whole genome shotgun (WGS) entry which is preliminary data.</text>
</comment>
<protein>
    <recommendedName>
        <fullName evidence="3 4">Dephospho-CoA kinase</fullName>
        <ecNumber evidence="3 4">2.7.1.24</ecNumber>
    </recommendedName>
    <alternativeName>
        <fullName evidence="3">Dephosphocoenzyme A kinase</fullName>
    </alternativeName>
</protein>
<dbReference type="HAMAP" id="MF_00376">
    <property type="entry name" value="Dephospho_CoA_kinase"/>
    <property type="match status" value="1"/>
</dbReference>
<dbReference type="EC" id="2.7.1.24" evidence="3 4"/>
<comment type="subcellular location">
    <subcellularLocation>
        <location evidence="3">Cytoplasm</location>
    </subcellularLocation>
</comment>
<dbReference type="Pfam" id="PF01121">
    <property type="entry name" value="CoaE"/>
    <property type="match status" value="1"/>
</dbReference>
<reference evidence="5 6" key="1">
    <citation type="journal article" date="2016" name="Nat. Commun.">
        <title>Thousands of microbial genomes shed light on interconnected biogeochemical processes in an aquifer system.</title>
        <authorList>
            <person name="Anantharaman K."/>
            <person name="Brown C.T."/>
            <person name="Hug L.A."/>
            <person name="Sharon I."/>
            <person name="Castelle C.J."/>
            <person name="Probst A.J."/>
            <person name="Thomas B.C."/>
            <person name="Singh A."/>
            <person name="Wilkins M.J."/>
            <person name="Karaoz U."/>
            <person name="Brodie E.L."/>
            <person name="Williams K.H."/>
            <person name="Hubbard S.S."/>
            <person name="Banfield J.F."/>
        </authorList>
    </citation>
    <scope>NUCLEOTIDE SEQUENCE [LARGE SCALE GENOMIC DNA]</scope>
</reference>
<evidence type="ECO:0000256" key="4">
    <source>
        <dbReference type="NCBIfam" id="TIGR00152"/>
    </source>
</evidence>
<feature type="binding site" evidence="3">
    <location>
        <begin position="11"/>
        <end position="16"/>
    </location>
    <ligand>
        <name>ATP</name>
        <dbReference type="ChEBI" id="CHEBI:30616"/>
    </ligand>
</feature>
<dbReference type="PANTHER" id="PTHR10695">
    <property type="entry name" value="DEPHOSPHO-COA KINASE-RELATED"/>
    <property type="match status" value="1"/>
</dbReference>
<dbReference type="AlphaFoldDB" id="A0A1F4Q0H8"/>
<dbReference type="GO" id="GO:0005737">
    <property type="term" value="C:cytoplasm"/>
    <property type="evidence" value="ECO:0007669"/>
    <property type="project" value="UniProtKB-SubCell"/>
</dbReference>
<comment type="pathway">
    <text evidence="3">Cofactor biosynthesis; coenzyme A biosynthesis; CoA from (R)-pantothenate: step 5/5.</text>
</comment>
<dbReference type="PANTHER" id="PTHR10695:SF46">
    <property type="entry name" value="BIFUNCTIONAL COENZYME A SYNTHASE-RELATED"/>
    <property type="match status" value="1"/>
</dbReference>
<dbReference type="Gene3D" id="3.40.50.300">
    <property type="entry name" value="P-loop containing nucleotide triphosphate hydrolases"/>
    <property type="match status" value="1"/>
</dbReference>
<accession>A0A1F4Q0H8</accession>
<gene>
    <name evidence="3" type="primary">coaE</name>
    <name evidence="5" type="ORF">A2625_07850</name>
</gene>
<dbReference type="PROSITE" id="PS51219">
    <property type="entry name" value="DPCK"/>
    <property type="match status" value="1"/>
</dbReference>
<organism evidence="5 6">
    <name type="scientific">candidate division WOR-1 bacterium RIFCSPHIGHO2_01_FULL_53_15</name>
    <dbReference type="NCBI Taxonomy" id="1802564"/>
    <lineage>
        <taxon>Bacteria</taxon>
        <taxon>Bacillati</taxon>
        <taxon>Saganbacteria</taxon>
    </lineage>
</organism>
<comment type="catalytic activity">
    <reaction evidence="3">
        <text>3'-dephospho-CoA + ATP = ADP + CoA + H(+)</text>
        <dbReference type="Rhea" id="RHEA:18245"/>
        <dbReference type="ChEBI" id="CHEBI:15378"/>
        <dbReference type="ChEBI" id="CHEBI:30616"/>
        <dbReference type="ChEBI" id="CHEBI:57287"/>
        <dbReference type="ChEBI" id="CHEBI:57328"/>
        <dbReference type="ChEBI" id="CHEBI:456216"/>
        <dbReference type="EC" id="2.7.1.24"/>
    </reaction>
</comment>
<keyword evidence="2 3" id="KW-0067">ATP-binding</keyword>
<keyword evidence="3 5" id="KW-0418">Kinase</keyword>
<dbReference type="GO" id="GO:0015937">
    <property type="term" value="P:coenzyme A biosynthetic process"/>
    <property type="evidence" value="ECO:0007669"/>
    <property type="project" value="UniProtKB-UniRule"/>
</dbReference>
<evidence type="ECO:0000256" key="2">
    <source>
        <dbReference type="ARBA" id="ARBA00022840"/>
    </source>
</evidence>
<evidence type="ECO:0000313" key="5">
    <source>
        <dbReference type="EMBL" id="OGB89387.1"/>
    </source>
</evidence>
<keyword evidence="3" id="KW-0173">Coenzyme A biosynthesis</keyword>
<dbReference type="GO" id="GO:0005524">
    <property type="term" value="F:ATP binding"/>
    <property type="evidence" value="ECO:0007669"/>
    <property type="project" value="UniProtKB-UniRule"/>
</dbReference>
<proteinExistence type="inferred from homology"/>
<evidence type="ECO:0000256" key="3">
    <source>
        <dbReference type="HAMAP-Rule" id="MF_00376"/>
    </source>
</evidence>
<sequence>MRVIGLTGPIAAGKDEAAAALKKIGALVIDADEIAHSLYQPQSSLWHELVKAFGSKILMRGGKLNRHKLGEIVFSDKEKLQQLNKLVHPLLKEQIVKILESRKLLPQSRQKTVVINAAVLKEIGLIPLVDEVWVVMASRESRIKRLFKSGLAKEEAARHVSIQASQKEYLALADRVINNDGTLKQLHAKIQAHLQV</sequence>
<dbReference type="GO" id="GO:0004140">
    <property type="term" value="F:dephospho-CoA kinase activity"/>
    <property type="evidence" value="ECO:0007669"/>
    <property type="project" value="UniProtKB-UniRule"/>
</dbReference>
<evidence type="ECO:0000313" key="6">
    <source>
        <dbReference type="Proteomes" id="UP000178724"/>
    </source>
</evidence>
<dbReference type="InterPro" id="IPR027417">
    <property type="entry name" value="P-loop_NTPase"/>
</dbReference>
<dbReference type="CDD" id="cd02022">
    <property type="entry name" value="DPCK"/>
    <property type="match status" value="1"/>
</dbReference>
<dbReference type="Proteomes" id="UP000178724">
    <property type="component" value="Unassembled WGS sequence"/>
</dbReference>
<evidence type="ECO:0000256" key="1">
    <source>
        <dbReference type="ARBA" id="ARBA00022741"/>
    </source>
</evidence>
<dbReference type="EMBL" id="METM01000026">
    <property type="protein sequence ID" value="OGB89387.1"/>
    <property type="molecule type" value="Genomic_DNA"/>
</dbReference>
<keyword evidence="1 3" id="KW-0547">Nucleotide-binding</keyword>
<dbReference type="NCBIfam" id="TIGR00152">
    <property type="entry name" value="dephospho-CoA kinase"/>
    <property type="match status" value="1"/>
</dbReference>